<protein>
    <submittedName>
        <fullName evidence="2">Putative membrane protein</fullName>
    </submittedName>
</protein>
<accession>A0A1C3NX26</accession>
<evidence type="ECO:0000256" key="1">
    <source>
        <dbReference type="SAM" id="Phobius"/>
    </source>
</evidence>
<evidence type="ECO:0000313" key="2">
    <source>
        <dbReference type="EMBL" id="SBW21961.1"/>
    </source>
</evidence>
<gene>
    <name evidence="2" type="ORF">FDG2_2180</name>
</gene>
<name>A0A1C3NX26_9ACTN</name>
<dbReference type="AlphaFoldDB" id="A0A1C3NX26"/>
<reference evidence="3" key="1">
    <citation type="submission" date="2016-02" db="EMBL/GenBank/DDBJ databases">
        <authorList>
            <person name="Wibberg D."/>
        </authorList>
    </citation>
    <scope>NUCLEOTIDE SEQUENCE [LARGE SCALE GENOMIC DNA]</scope>
</reference>
<organism evidence="2 3">
    <name type="scientific">Candidatus Protofrankia californiensis</name>
    <dbReference type="NCBI Taxonomy" id="1839754"/>
    <lineage>
        <taxon>Bacteria</taxon>
        <taxon>Bacillati</taxon>
        <taxon>Actinomycetota</taxon>
        <taxon>Actinomycetes</taxon>
        <taxon>Frankiales</taxon>
        <taxon>Frankiaceae</taxon>
        <taxon>Protofrankia</taxon>
    </lineage>
</organism>
<keyword evidence="1" id="KW-1133">Transmembrane helix</keyword>
<keyword evidence="1" id="KW-0812">Transmembrane</keyword>
<keyword evidence="3" id="KW-1185">Reference proteome</keyword>
<dbReference type="EMBL" id="FLUV01000906">
    <property type="protein sequence ID" value="SBW21961.1"/>
    <property type="molecule type" value="Genomic_DNA"/>
</dbReference>
<dbReference type="Proteomes" id="UP000199013">
    <property type="component" value="Unassembled WGS sequence"/>
</dbReference>
<feature type="transmembrane region" description="Helical" evidence="1">
    <location>
        <begin position="22"/>
        <end position="40"/>
    </location>
</feature>
<feature type="transmembrane region" description="Helical" evidence="1">
    <location>
        <begin position="69"/>
        <end position="85"/>
    </location>
</feature>
<keyword evidence="1" id="KW-0472">Membrane</keyword>
<proteinExistence type="predicted"/>
<evidence type="ECO:0000313" key="3">
    <source>
        <dbReference type="Proteomes" id="UP000199013"/>
    </source>
</evidence>
<sequence>MAKINGSRPFPEVPTRNPKVDVPLWMLLIGLAGKILWHLLRWLARRPVTVAVVVTIMVIHHRYGTTGLGAAGLGLAVVAAVWWRLHRRSFSWLAW</sequence>